<dbReference type="PROSITE" id="PS51864">
    <property type="entry name" value="ASTACIN"/>
    <property type="match status" value="1"/>
</dbReference>
<dbReference type="GO" id="GO:0008270">
    <property type="term" value="F:zinc ion binding"/>
    <property type="evidence" value="ECO:0007669"/>
    <property type="project" value="UniProtKB-UniRule"/>
</dbReference>
<evidence type="ECO:0000313" key="5">
    <source>
        <dbReference type="EMBL" id="CAB1428679.1"/>
    </source>
</evidence>
<evidence type="ECO:0000256" key="2">
    <source>
        <dbReference type="RuleBase" id="RU361183"/>
    </source>
</evidence>
<dbReference type="EMBL" id="CADEAL010001079">
    <property type="protein sequence ID" value="CAB1428679.1"/>
    <property type="molecule type" value="Genomic_DNA"/>
</dbReference>
<dbReference type="Pfam" id="PF01400">
    <property type="entry name" value="Astacin"/>
    <property type="match status" value="1"/>
</dbReference>
<evidence type="ECO:0000259" key="4">
    <source>
        <dbReference type="PROSITE" id="PS51864"/>
    </source>
</evidence>
<feature type="binding site" evidence="1">
    <location>
        <position position="160"/>
    </location>
    <ligand>
        <name>Zn(2+)</name>
        <dbReference type="ChEBI" id="CHEBI:29105"/>
        <note>catalytic</note>
    </ligand>
</feature>
<keyword evidence="1 2" id="KW-0479">Metal-binding</keyword>
<organism evidence="5 6">
    <name type="scientific">Pleuronectes platessa</name>
    <name type="common">European plaice</name>
    <dbReference type="NCBI Taxonomy" id="8262"/>
    <lineage>
        <taxon>Eukaryota</taxon>
        <taxon>Metazoa</taxon>
        <taxon>Chordata</taxon>
        <taxon>Craniata</taxon>
        <taxon>Vertebrata</taxon>
        <taxon>Euteleostomi</taxon>
        <taxon>Actinopterygii</taxon>
        <taxon>Neopterygii</taxon>
        <taxon>Teleostei</taxon>
        <taxon>Neoteleostei</taxon>
        <taxon>Acanthomorphata</taxon>
        <taxon>Carangaria</taxon>
        <taxon>Pleuronectiformes</taxon>
        <taxon>Pleuronectoidei</taxon>
        <taxon>Pleuronectidae</taxon>
        <taxon>Pleuronectes</taxon>
    </lineage>
</organism>
<dbReference type="AlphaFoldDB" id="A0A9N7UBB6"/>
<evidence type="ECO:0000256" key="1">
    <source>
        <dbReference type="PROSITE-ProRule" id="PRU01211"/>
    </source>
</evidence>
<keyword evidence="6" id="KW-1185">Reference proteome</keyword>
<feature type="active site" evidence="1">
    <location>
        <position position="157"/>
    </location>
</feature>
<comment type="cofactor">
    <cofactor evidence="1 2">
        <name>Zn(2+)</name>
        <dbReference type="ChEBI" id="CHEBI:29105"/>
    </cofactor>
    <text evidence="1 2">Binds 1 zinc ion per subunit.</text>
</comment>
<keyword evidence="2" id="KW-0732">Signal</keyword>
<feature type="compositionally biased region" description="Polar residues" evidence="3">
    <location>
        <begin position="282"/>
        <end position="312"/>
    </location>
</feature>
<dbReference type="PRINTS" id="PR00480">
    <property type="entry name" value="ASTACIN"/>
</dbReference>
<dbReference type="EC" id="3.4.24.-" evidence="2"/>
<evidence type="ECO:0000313" key="6">
    <source>
        <dbReference type="Proteomes" id="UP001153269"/>
    </source>
</evidence>
<dbReference type="CDD" id="cd04280">
    <property type="entry name" value="ZnMc_astacin_like"/>
    <property type="match status" value="1"/>
</dbReference>
<keyword evidence="1 2" id="KW-0645">Protease</keyword>
<feature type="binding site" evidence="1">
    <location>
        <position position="156"/>
    </location>
    <ligand>
        <name>Zn(2+)</name>
        <dbReference type="ChEBI" id="CHEBI:29105"/>
        <note>catalytic</note>
    </ligand>
</feature>
<feature type="domain" description="Peptidase M12A" evidence="4">
    <location>
        <begin position="71"/>
        <end position="255"/>
    </location>
</feature>
<comment type="caution">
    <text evidence="1">Lacks conserved residue(s) required for the propagation of feature annotation.</text>
</comment>
<feature type="signal peptide" evidence="2">
    <location>
        <begin position="1"/>
        <end position="20"/>
    </location>
</feature>
<accession>A0A9N7UBB6</accession>
<feature type="binding site" evidence="1">
    <location>
        <position position="166"/>
    </location>
    <ligand>
        <name>Zn(2+)</name>
        <dbReference type="ChEBI" id="CHEBI:29105"/>
        <note>catalytic</note>
    </ligand>
</feature>
<dbReference type="Gene3D" id="3.40.390.10">
    <property type="entry name" value="Collagenase (Catalytic Domain)"/>
    <property type="match status" value="1"/>
</dbReference>
<name>A0A9N7UBB6_PLEPL</name>
<keyword evidence="1 2" id="KW-0378">Hydrolase</keyword>
<feature type="chain" id="PRO_5040531023" description="Metalloendopeptidase" evidence="2">
    <location>
        <begin position="21"/>
        <end position="312"/>
    </location>
</feature>
<reference evidence="5" key="1">
    <citation type="submission" date="2020-03" db="EMBL/GenBank/DDBJ databases">
        <authorList>
            <person name="Weist P."/>
        </authorList>
    </citation>
    <scope>NUCLEOTIDE SEQUENCE</scope>
</reference>
<comment type="caution">
    <text evidence="5">The sequence shown here is derived from an EMBL/GenBank/DDBJ whole genome shotgun (WGS) entry which is preliminary data.</text>
</comment>
<dbReference type="PANTHER" id="PTHR10127">
    <property type="entry name" value="DISCOIDIN, CUB, EGF, LAMININ , AND ZINC METALLOPROTEASE DOMAIN CONTAINING"/>
    <property type="match status" value="1"/>
</dbReference>
<gene>
    <name evidence="5" type="ORF">PLEPLA_LOCUS16653</name>
</gene>
<feature type="region of interest" description="Disordered" evidence="3">
    <location>
        <begin position="262"/>
        <end position="312"/>
    </location>
</feature>
<dbReference type="Proteomes" id="UP001153269">
    <property type="component" value="Unassembled WGS sequence"/>
</dbReference>
<dbReference type="InterPro" id="IPR024079">
    <property type="entry name" value="MetalloPept_cat_dom_sf"/>
</dbReference>
<dbReference type="InterPro" id="IPR001506">
    <property type="entry name" value="Peptidase_M12A"/>
</dbReference>
<dbReference type="InterPro" id="IPR034035">
    <property type="entry name" value="Astacin-like_dom"/>
</dbReference>
<dbReference type="PANTHER" id="PTHR10127:SF870">
    <property type="entry name" value="METALLOENDOPEPTIDASE"/>
    <property type="match status" value="1"/>
</dbReference>
<dbReference type="SMART" id="SM00235">
    <property type="entry name" value="ZnMc"/>
    <property type="match status" value="1"/>
</dbReference>
<dbReference type="GO" id="GO:0004222">
    <property type="term" value="F:metalloendopeptidase activity"/>
    <property type="evidence" value="ECO:0007669"/>
    <property type="project" value="UniProtKB-UniRule"/>
</dbReference>
<evidence type="ECO:0000256" key="3">
    <source>
        <dbReference type="SAM" id="MobiDB-lite"/>
    </source>
</evidence>
<keyword evidence="1 2" id="KW-0482">Metalloprotease</keyword>
<keyword evidence="1 2" id="KW-0862">Zinc</keyword>
<dbReference type="GO" id="GO:0006508">
    <property type="term" value="P:proteolysis"/>
    <property type="evidence" value="ECO:0007669"/>
    <property type="project" value="UniProtKB-KW"/>
</dbReference>
<dbReference type="InterPro" id="IPR006026">
    <property type="entry name" value="Peptidase_Metallo"/>
</dbReference>
<sequence length="312" mass="34573">MLSLLIAALLFAENLKDVNSSPVREASKVPQEDWLITALDYMESYPETLQELLSKSSAVLEGDIMLLSERNAVENTWPTQKIPYLISPELASRTEDILSAITMITERTCLTFHIRTTETNHLLFKIGKGCASYVGIIGGEQPVFVAPQCIIGNIVHEILHALGFHHEHTRTDREQYITILPHNIMEGMQRNFNMQQGNTFNLPYDITSILHYGGGFFSANGLATIVPVKYMKNMGQRVQMTKLDIQKVRHLYKCDATVTQTGKESGEVDKAGSGSNAEEEIPNSNNTSQTTAPLQPLDTTTGGCNVSQTSLK</sequence>
<proteinExistence type="predicted"/>
<protein>
    <recommendedName>
        <fullName evidence="2">Metalloendopeptidase</fullName>
        <ecNumber evidence="2">3.4.24.-</ecNumber>
    </recommendedName>
</protein>
<dbReference type="SUPFAM" id="SSF55486">
    <property type="entry name" value="Metalloproteases ('zincins'), catalytic domain"/>
    <property type="match status" value="1"/>
</dbReference>